<dbReference type="Proteomes" id="UP000235828">
    <property type="component" value="Chromosome A"/>
</dbReference>
<evidence type="ECO:0000313" key="2">
    <source>
        <dbReference type="Proteomes" id="UP000235828"/>
    </source>
</evidence>
<dbReference type="EMBL" id="LT960611">
    <property type="protein sequence ID" value="SON48385.1"/>
    <property type="molecule type" value="Genomic_DNA"/>
</dbReference>
<proteinExistence type="predicted"/>
<keyword evidence="2" id="KW-1185">Reference proteome</keyword>
<sequence length="93" mass="10235">MLTQTMIKVWYRVSGNKVLLGEAHSDHINDLTAMWLATPSEAQDTPNGGYRMSLFDDGGKAIGEKEISVRTAELLLSKYANLGNDCHSHRAVS</sequence>
<gene>
    <name evidence="1" type="ORF">VTAP4600_A0406</name>
</gene>
<protein>
    <recommendedName>
        <fullName evidence="3">30S ribosomal protein S6 modification protein</fullName>
    </recommendedName>
</protein>
<dbReference type="OrthoDB" id="5879601at2"/>
<accession>A0A2N8Z8Z2</accession>
<evidence type="ECO:0008006" key="3">
    <source>
        <dbReference type="Google" id="ProtNLM"/>
    </source>
</evidence>
<dbReference type="KEGG" id="vta:A0406"/>
<organism evidence="1 2">
    <name type="scientific">Vibrio tapetis subsp. tapetis</name>
    <dbReference type="NCBI Taxonomy" id="1671868"/>
    <lineage>
        <taxon>Bacteria</taxon>
        <taxon>Pseudomonadati</taxon>
        <taxon>Pseudomonadota</taxon>
        <taxon>Gammaproteobacteria</taxon>
        <taxon>Vibrionales</taxon>
        <taxon>Vibrionaceae</taxon>
        <taxon>Vibrio</taxon>
    </lineage>
</organism>
<name>A0A2N8Z8Z2_9VIBR</name>
<reference evidence="1 2" key="1">
    <citation type="submission" date="2017-10" db="EMBL/GenBank/DDBJ databases">
        <authorList>
            <person name="Banno H."/>
            <person name="Chua N.-H."/>
        </authorList>
    </citation>
    <scope>NUCLEOTIDE SEQUENCE [LARGE SCALE GENOMIC DNA]</scope>
    <source>
        <strain evidence="1">Vibrio tapetis CECT4600</strain>
    </source>
</reference>
<dbReference type="AlphaFoldDB" id="A0A2N8Z8Z2"/>
<evidence type="ECO:0000313" key="1">
    <source>
        <dbReference type="EMBL" id="SON48385.1"/>
    </source>
</evidence>
<dbReference type="RefSeq" id="WP_102521264.1">
    <property type="nucleotide sequence ID" value="NZ_LT960611.1"/>
</dbReference>